<dbReference type="Proteomes" id="UP001335737">
    <property type="component" value="Unassembled WGS sequence"/>
</dbReference>
<accession>A0ABU6KHF8</accession>
<comment type="caution">
    <text evidence="1">The sequence shown here is derived from an EMBL/GenBank/DDBJ whole genome shotgun (WGS) entry which is preliminary data.</text>
</comment>
<dbReference type="Pfam" id="PF06338">
    <property type="entry name" value="ComK"/>
    <property type="match status" value="1"/>
</dbReference>
<gene>
    <name evidence="1" type="ORF">QGM71_13505</name>
</gene>
<dbReference type="RefSeq" id="WP_327608076.1">
    <property type="nucleotide sequence ID" value="NZ_JARZFX010000006.1"/>
</dbReference>
<proteinExistence type="predicted"/>
<dbReference type="InterPro" id="IPR010461">
    <property type="entry name" value="ComK"/>
</dbReference>
<dbReference type="EMBL" id="JARZFX010000006">
    <property type="protein sequence ID" value="MEC5424511.1"/>
    <property type="molecule type" value="Genomic_DNA"/>
</dbReference>
<reference evidence="1 2" key="1">
    <citation type="journal article" date="2024" name="Int. J. Syst. Evol. Microbiol.">
        <title>Virgibacillus tibetensis sp. nov., isolated from salt lake on the Tibetan Plateau of China.</title>
        <authorList>
            <person name="Phurbu D."/>
            <person name="Liu Z.-X."/>
            <person name="Wang R."/>
            <person name="Zheng Y.-Y."/>
            <person name="Liu H.-C."/>
            <person name="Zhou Y.-G."/>
            <person name="Yu Y.-J."/>
            <person name="Li A.-H."/>
        </authorList>
    </citation>
    <scope>NUCLEOTIDE SEQUENCE [LARGE SCALE GENOMIC DNA]</scope>
    <source>
        <strain evidence="1 2">C22-A2</strain>
    </source>
</reference>
<protein>
    <submittedName>
        <fullName evidence="1">Competence protein ComK</fullName>
    </submittedName>
</protein>
<evidence type="ECO:0000313" key="2">
    <source>
        <dbReference type="Proteomes" id="UP001335737"/>
    </source>
</evidence>
<sequence>MEQRASSVYIISPLTKAILTTESTYYRSLILEKNTKKKSIYTAEQIIDHNCLLDVSSIEGRRTVVKSILNASSKLPIPVSVEQGLYMLPTASTKNKDRVWLAYEHIEAYEQDGENTYITFRDGSGIYVNISQRAIDMQYKRASQVIVALNRPVIFGRSPYSR</sequence>
<name>A0ABU6KHF8_9BACI</name>
<evidence type="ECO:0000313" key="1">
    <source>
        <dbReference type="EMBL" id="MEC5424511.1"/>
    </source>
</evidence>
<organism evidence="1 2">
    <name type="scientific">Virgibacillus tibetensis</name>
    <dbReference type="NCBI Taxonomy" id="3042313"/>
    <lineage>
        <taxon>Bacteria</taxon>
        <taxon>Bacillati</taxon>
        <taxon>Bacillota</taxon>
        <taxon>Bacilli</taxon>
        <taxon>Bacillales</taxon>
        <taxon>Bacillaceae</taxon>
        <taxon>Virgibacillus</taxon>
    </lineage>
</organism>
<keyword evidence="2" id="KW-1185">Reference proteome</keyword>